<reference evidence="2" key="1">
    <citation type="submission" date="2015-08" db="EMBL/GenBank/DDBJ databases">
        <title>Genome sequencing project for genomic taxonomy and phylogenomics of Bacillus-like bacteria.</title>
        <authorList>
            <person name="Liu B."/>
            <person name="Wang J."/>
            <person name="Zhu Y."/>
            <person name="Liu G."/>
            <person name="Chen Q."/>
            <person name="Chen Z."/>
            <person name="Lan J."/>
            <person name="Che J."/>
            <person name="Ge C."/>
            <person name="Shi H."/>
            <person name="Pan Z."/>
            <person name="Liu X."/>
        </authorList>
    </citation>
    <scope>NUCLEOTIDE SEQUENCE [LARGE SCALE GENOMIC DNA]</scope>
    <source>
        <strain evidence="2">FJAT-22460</strain>
    </source>
</reference>
<protein>
    <submittedName>
        <fullName evidence="1">Uncharacterized protein</fullName>
    </submittedName>
</protein>
<evidence type="ECO:0000313" key="1">
    <source>
        <dbReference type="EMBL" id="KOR89008.1"/>
    </source>
</evidence>
<dbReference type="EMBL" id="LIUT01000001">
    <property type="protein sequence ID" value="KOR89008.1"/>
    <property type="molecule type" value="Genomic_DNA"/>
</dbReference>
<dbReference type="RefSeq" id="WP_054402026.1">
    <property type="nucleotide sequence ID" value="NZ_LIUT01000001.1"/>
</dbReference>
<evidence type="ECO:0000313" key="2">
    <source>
        <dbReference type="Proteomes" id="UP000036932"/>
    </source>
</evidence>
<dbReference type="OrthoDB" id="2665115at2"/>
<accession>A0A0M1P3F0</accession>
<keyword evidence="2" id="KW-1185">Reference proteome</keyword>
<name>A0A0M1P3F0_9BACL</name>
<organism evidence="1 2">
    <name type="scientific">Paenibacillus solani</name>
    <dbReference type="NCBI Taxonomy" id="1705565"/>
    <lineage>
        <taxon>Bacteria</taxon>
        <taxon>Bacillati</taxon>
        <taxon>Bacillota</taxon>
        <taxon>Bacilli</taxon>
        <taxon>Bacillales</taxon>
        <taxon>Paenibacillaceae</taxon>
        <taxon>Paenibacillus</taxon>
    </lineage>
</organism>
<gene>
    <name evidence="1" type="ORF">AM231_07385</name>
</gene>
<comment type="caution">
    <text evidence="1">The sequence shown here is derived from an EMBL/GenBank/DDBJ whole genome shotgun (WGS) entry which is preliminary data.</text>
</comment>
<dbReference type="AlphaFoldDB" id="A0A0M1P3F0"/>
<dbReference type="Proteomes" id="UP000036932">
    <property type="component" value="Unassembled WGS sequence"/>
</dbReference>
<proteinExistence type="predicted"/>
<sequence length="91" mass="10372">MSQVRIEHADMKRDESDQFVGYTVFSIDGHASSYEITFLSKNGRDWDYALNFAGEPGVEEQFLQIDERIETDDELFDDLLDAAIDAGKFGE</sequence>
<dbReference type="PATRIC" id="fig|1705565.3.peg.3396"/>